<name>A0ABW0SXP4_9GAMM</name>
<dbReference type="PANTHER" id="PTHR31299:SF0">
    <property type="entry name" value="ESTERASE, PUTATIVE (AFU_ORTHOLOGUE AFUA_1G05850)-RELATED"/>
    <property type="match status" value="1"/>
</dbReference>
<dbReference type="Proteomes" id="UP001596111">
    <property type="component" value="Unassembled WGS sequence"/>
</dbReference>
<dbReference type="InterPro" id="IPR014622">
    <property type="entry name" value="UCP036794_erythomycin"/>
</dbReference>
<dbReference type="Gene3D" id="3.30.1870.10">
    <property type="entry name" value="EreA-like, domain 2"/>
    <property type="match status" value="1"/>
</dbReference>
<protein>
    <submittedName>
        <fullName evidence="1">Erythromycin esterase family protein</fullName>
    </submittedName>
</protein>
<reference evidence="2" key="1">
    <citation type="journal article" date="2019" name="Int. J. Syst. Evol. Microbiol.">
        <title>The Global Catalogue of Microorganisms (GCM) 10K type strain sequencing project: providing services to taxonomists for standard genome sequencing and annotation.</title>
        <authorList>
            <consortium name="The Broad Institute Genomics Platform"/>
            <consortium name="The Broad Institute Genome Sequencing Center for Infectious Disease"/>
            <person name="Wu L."/>
            <person name="Ma J."/>
        </authorList>
    </citation>
    <scope>NUCLEOTIDE SEQUENCE [LARGE SCALE GENOMIC DNA]</scope>
    <source>
        <strain evidence="2">CGMCC 1.13587</strain>
    </source>
</reference>
<gene>
    <name evidence="1" type="ORF">ACFPPB_08365</name>
</gene>
<keyword evidence="2" id="KW-1185">Reference proteome</keyword>
<evidence type="ECO:0000313" key="2">
    <source>
        <dbReference type="Proteomes" id="UP001596111"/>
    </source>
</evidence>
<comment type="caution">
    <text evidence="1">The sequence shown here is derived from an EMBL/GenBank/DDBJ whole genome shotgun (WGS) entry which is preliminary data.</text>
</comment>
<accession>A0ABW0SXP4</accession>
<dbReference type="InterPro" id="IPR052036">
    <property type="entry name" value="Hydrolase/PRTase-associated"/>
</dbReference>
<proteinExistence type="predicted"/>
<dbReference type="InterPro" id="IPR007815">
    <property type="entry name" value="Emycin_Estase"/>
</dbReference>
<dbReference type="SUPFAM" id="SSF159501">
    <property type="entry name" value="EreA/ChaN-like"/>
    <property type="match status" value="1"/>
</dbReference>
<dbReference type="CDD" id="cd14728">
    <property type="entry name" value="Ere-like"/>
    <property type="match status" value="1"/>
</dbReference>
<evidence type="ECO:0000313" key="1">
    <source>
        <dbReference type="EMBL" id="MFC5581121.1"/>
    </source>
</evidence>
<dbReference type="Gene3D" id="3.40.1660.10">
    <property type="entry name" value="EreA-like (biosynthetic domain)"/>
    <property type="match status" value="1"/>
</dbReference>
<dbReference type="RefSeq" id="WP_377326308.1">
    <property type="nucleotide sequence ID" value="NZ_JBHSNG010000006.1"/>
</dbReference>
<dbReference type="PANTHER" id="PTHR31299">
    <property type="entry name" value="ESTERASE, PUTATIVE (AFU_ORTHOLOGUE AFUA_1G05850)-RELATED"/>
    <property type="match status" value="1"/>
</dbReference>
<dbReference type="EMBL" id="JBHSNG010000006">
    <property type="protein sequence ID" value="MFC5581121.1"/>
    <property type="molecule type" value="Genomic_DNA"/>
</dbReference>
<dbReference type="PIRSF" id="PIRSF036794">
    <property type="entry name" value="UCP_erythr_ester"/>
    <property type="match status" value="1"/>
</dbReference>
<organism evidence="1 2">
    <name type="scientific">Rhodanobacter terrae</name>
    <dbReference type="NCBI Taxonomy" id="418647"/>
    <lineage>
        <taxon>Bacteria</taxon>
        <taxon>Pseudomonadati</taxon>
        <taxon>Pseudomonadota</taxon>
        <taxon>Gammaproteobacteria</taxon>
        <taxon>Lysobacterales</taxon>
        <taxon>Rhodanobacteraceae</taxon>
        <taxon>Rhodanobacter</taxon>
    </lineage>
</organism>
<sequence length="399" mass="45655">MLLGEATHGTQEFYRMRAELTLRLVVEKGFDAIAVEADWPDAYRLNLFVRGEGNEQADRSAFDDFQRFPRWMWRNEEVLRFVQRLRDINMTRQVRDRVGFYGLDMYSMYRSANAVVDYLSTVDEKQAAIARDQYAALDHVRDPQRYGYEAVLGLRPDCREAVRQRLLDLWTLAPEYLAVDGRAAADAYFFAERNAHVVASAESYYRAMFGSRAASWNVRDDHMVQTLFALQEHLRARGGAGNIVVWAHNSHLGDARATEMSRAGEWNVGQLVRERAGADAALLIGFTTYAGTVTAAYEWDGEAECRQVRVARRDSYEGLFHRTRLDRFYLPMRGDAARLLREPLLERAIGVLYRPDTEYESHYFIASIAAQFDAVFHLDETTAVEPLDAAAVRPEAHLA</sequence>
<dbReference type="Pfam" id="PF05139">
    <property type="entry name" value="Erythro_esteras"/>
    <property type="match status" value="1"/>
</dbReference>